<evidence type="ECO:0000256" key="1">
    <source>
        <dbReference type="SAM" id="Phobius"/>
    </source>
</evidence>
<evidence type="ECO:0000313" key="3">
    <source>
        <dbReference type="Proteomes" id="UP000515307"/>
    </source>
</evidence>
<feature type="transmembrane region" description="Helical" evidence="1">
    <location>
        <begin position="116"/>
        <end position="136"/>
    </location>
</feature>
<keyword evidence="1" id="KW-1133">Transmembrane helix</keyword>
<dbReference type="Proteomes" id="UP000515307">
    <property type="component" value="Chromosome"/>
</dbReference>
<reference evidence="3" key="1">
    <citation type="submission" date="2019-10" db="EMBL/GenBank/DDBJ databases">
        <title>Antimicrobial potential of Antarctic Bacteria.</title>
        <authorList>
            <person name="Benaud N."/>
            <person name="Edwards R.J."/>
            <person name="Ferrari B.C."/>
        </authorList>
    </citation>
    <scope>NUCLEOTIDE SEQUENCE [LARGE SCALE GENOMIC DNA]</scope>
    <source>
        <strain evidence="3">NBSH44</strain>
    </source>
</reference>
<dbReference type="AlphaFoldDB" id="A0A7G7BIK9"/>
<name>A0A7G7BIK9_9ACTN</name>
<feature type="transmembrane region" description="Helical" evidence="1">
    <location>
        <begin position="40"/>
        <end position="60"/>
    </location>
</feature>
<proteinExistence type="predicted"/>
<sequence length="145" mass="15626">MNAVSALAAIALPPLVLAVFVLSAWKTARGLATRRWRQPGWWAYPPVVLLGIGCGVWFVGAFSGGLDVREACAARGVPFDDAYRTEQWREPSQWFPLHNKCNADYDLVPAWVNPSLVALAVLLVGCAAGAVAAAVIGRKQSEKHD</sequence>
<organism evidence="2 3">
    <name type="scientific">Streptomyces finlayi</name>
    <dbReference type="NCBI Taxonomy" id="67296"/>
    <lineage>
        <taxon>Bacteria</taxon>
        <taxon>Bacillati</taxon>
        <taxon>Actinomycetota</taxon>
        <taxon>Actinomycetes</taxon>
        <taxon>Kitasatosporales</taxon>
        <taxon>Streptomycetaceae</taxon>
        <taxon>Streptomyces</taxon>
    </lineage>
</organism>
<gene>
    <name evidence="2" type="ORF">F0344_11660</name>
</gene>
<dbReference type="RefSeq" id="WP_185298708.1">
    <property type="nucleotide sequence ID" value="NZ_CP045702.1"/>
</dbReference>
<evidence type="ECO:0000313" key="2">
    <source>
        <dbReference type="EMBL" id="QNE75174.1"/>
    </source>
</evidence>
<keyword evidence="3" id="KW-1185">Reference proteome</keyword>
<keyword evidence="1" id="KW-0812">Transmembrane</keyword>
<feature type="transmembrane region" description="Helical" evidence="1">
    <location>
        <begin position="6"/>
        <end position="28"/>
    </location>
</feature>
<keyword evidence="1" id="KW-0472">Membrane</keyword>
<protein>
    <submittedName>
        <fullName evidence="2">Uncharacterized protein</fullName>
    </submittedName>
</protein>
<dbReference type="KEGG" id="sfiy:F0344_11660"/>
<dbReference type="EMBL" id="CP045702">
    <property type="protein sequence ID" value="QNE75174.1"/>
    <property type="molecule type" value="Genomic_DNA"/>
</dbReference>
<accession>A0A7G7BIK9</accession>